<evidence type="ECO:0000313" key="5">
    <source>
        <dbReference type="Proteomes" id="UP001529510"/>
    </source>
</evidence>
<feature type="domain" description="NACHT LRR and PYD" evidence="3">
    <location>
        <begin position="15"/>
        <end position="125"/>
    </location>
</feature>
<proteinExistence type="predicted"/>
<dbReference type="AlphaFoldDB" id="A0ABD0PT75"/>
<reference evidence="4 5" key="1">
    <citation type="submission" date="2024-05" db="EMBL/GenBank/DDBJ databases">
        <title>Genome sequencing and assembly of Indian major carp, Cirrhinus mrigala (Hamilton, 1822).</title>
        <authorList>
            <person name="Mohindra V."/>
            <person name="Chowdhury L.M."/>
            <person name="Lal K."/>
            <person name="Jena J.K."/>
        </authorList>
    </citation>
    <scope>NUCLEOTIDE SEQUENCE [LARGE SCALE GENOMIC DNA]</scope>
    <source>
        <strain evidence="4">CM1030</strain>
        <tissue evidence="4">Blood</tissue>
    </source>
</reference>
<dbReference type="Pfam" id="PF17776">
    <property type="entry name" value="NLRC4_HD2"/>
    <property type="match status" value="1"/>
</dbReference>
<keyword evidence="1" id="KW-0433">Leucine-rich repeat</keyword>
<protein>
    <recommendedName>
        <fullName evidence="3">NACHT LRR and PYD domain-containing protein</fullName>
    </recommendedName>
</protein>
<dbReference type="InterPro" id="IPR041267">
    <property type="entry name" value="NLRP_HD2"/>
</dbReference>
<name>A0ABD0PT75_CIRMR</name>
<evidence type="ECO:0000256" key="2">
    <source>
        <dbReference type="ARBA" id="ARBA00022737"/>
    </source>
</evidence>
<evidence type="ECO:0000259" key="3">
    <source>
        <dbReference type="Pfam" id="PF17776"/>
    </source>
</evidence>
<comment type="caution">
    <text evidence="4">The sequence shown here is derived from an EMBL/GenBank/DDBJ whole genome shotgun (WGS) entry which is preliminary data.</text>
</comment>
<evidence type="ECO:0000313" key="4">
    <source>
        <dbReference type="EMBL" id="KAL0176997.1"/>
    </source>
</evidence>
<evidence type="ECO:0000256" key="1">
    <source>
        <dbReference type="ARBA" id="ARBA00022614"/>
    </source>
</evidence>
<organism evidence="4 5">
    <name type="scientific">Cirrhinus mrigala</name>
    <name type="common">Mrigala</name>
    <dbReference type="NCBI Taxonomy" id="683832"/>
    <lineage>
        <taxon>Eukaryota</taxon>
        <taxon>Metazoa</taxon>
        <taxon>Chordata</taxon>
        <taxon>Craniata</taxon>
        <taxon>Vertebrata</taxon>
        <taxon>Euteleostomi</taxon>
        <taxon>Actinopterygii</taxon>
        <taxon>Neopterygii</taxon>
        <taxon>Teleostei</taxon>
        <taxon>Ostariophysi</taxon>
        <taxon>Cypriniformes</taxon>
        <taxon>Cyprinidae</taxon>
        <taxon>Labeoninae</taxon>
        <taxon>Labeonini</taxon>
        <taxon>Cirrhinus</taxon>
    </lineage>
</organism>
<dbReference type="Proteomes" id="UP001529510">
    <property type="component" value="Unassembled WGS sequence"/>
</dbReference>
<dbReference type="InterPro" id="IPR051261">
    <property type="entry name" value="NLR"/>
</dbReference>
<sequence>MWDRSRGNPLYVLLRSAVNKTLQSEKGHLDLFLRFLLGVSLESNQTLLKDLLTHTENSSETINKITKYIKDTIKNDNDTSYDHNSDYCVDRSSDQFKEHYKCLSGDRSISLFLCLLEVKDQTLSREIQGFVNSDKHLEKKLSPAHCSTIAYMFQMSDEVLDEFDPMKYNTSDEGRCRLIPAVINCKKVL</sequence>
<accession>A0ABD0PT75</accession>
<gene>
    <name evidence="4" type="ORF">M9458_025891</name>
</gene>
<dbReference type="PANTHER" id="PTHR24106">
    <property type="entry name" value="NACHT, LRR AND CARD DOMAINS-CONTAINING"/>
    <property type="match status" value="1"/>
</dbReference>
<dbReference type="EMBL" id="JAMKFB020000013">
    <property type="protein sequence ID" value="KAL0176997.1"/>
    <property type="molecule type" value="Genomic_DNA"/>
</dbReference>
<keyword evidence="2" id="KW-0677">Repeat</keyword>
<keyword evidence="5" id="KW-1185">Reference proteome</keyword>
<feature type="non-terminal residue" evidence="4">
    <location>
        <position position="189"/>
    </location>
</feature>